<dbReference type="RefSeq" id="WP_380828979.1">
    <property type="nucleotide sequence ID" value="NZ_JBHTCG010000016.1"/>
</dbReference>
<name>A0ABW2P720_9ACTN</name>
<sequence length="440" mass="46512">MRRTALTETGPKLAPIDAHAKWRIAYGWSRPQRVAGVVGLYQSDGLAEPGLNPAMLCKWEHGDGDPGPEYGPMLCRLYGASPSQLGMRNLTPPTYSVASPAAAAAIVTVAAGGDTSEGEDPMRRRTLIAAAGLSVPLHLLDKLDDALALSPSPAEASGVADIKVRLAAARREYDAAQLAPLVAGLPDLLSSAQDAAERTGTAGSLVLLAACYDVATEALNKIGRGHASRITADRSVAWATRSGSPVAMATSARALGIVLRHEGRPEIAERVTLQAAGRLEAAGLRTPTEASAYVRMLCTCAYNAAQAADRDRALELIGEAERVSHAAKAADSPSPQVTLYRVGVHWALGDAGTALHAGRDLKAEQFPTPERKGRLHTDLARAWWMWGKPEQTALALLAAWQEAPSEVKDRPAIRRIADDLVTHHPRVAGVRELTAALGHT</sequence>
<keyword evidence="2" id="KW-1185">Reference proteome</keyword>
<evidence type="ECO:0000313" key="1">
    <source>
        <dbReference type="EMBL" id="MFC7385099.1"/>
    </source>
</evidence>
<evidence type="ECO:0008006" key="3">
    <source>
        <dbReference type="Google" id="ProtNLM"/>
    </source>
</evidence>
<evidence type="ECO:0000313" key="2">
    <source>
        <dbReference type="Proteomes" id="UP001596496"/>
    </source>
</evidence>
<organism evidence="1 2">
    <name type="scientific">Sphaerisporangium rhizosphaerae</name>
    <dbReference type="NCBI Taxonomy" id="2269375"/>
    <lineage>
        <taxon>Bacteria</taxon>
        <taxon>Bacillati</taxon>
        <taxon>Actinomycetota</taxon>
        <taxon>Actinomycetes</taxon>
        <taxon>Streptosporangiales</taxon>
        <taxon>Streptosporangiaceae</taxon>
        <taxon>Sphaerisporangium</taxon>
    </lineage>
</organism>
<dbReference type="Proteomes" id="UP001596496">
    <property type="component" value="Unassembled WGS sequence"/>
</dbReference>
<comment type="caution">
    <text evidence="1">The sequence shown here is derived from an EMBL/GenBank/DDBJ whole genome shotgun (WGS) entry which is preliminary data.</text>
</comment>
<dbReference type="EMBL" id="JBHTCG010000016">
    <property type="protein sequence ID" value="MFC7385099.1"/>
    <property type="molecule type" value="Genomic_DNA"/>
</dbReference>
<gene>
    <name evidence="1" type="ORF">ACFQSB_23020</name>
</gene>
<protein>
    <recommendedName>
        <fullName evidence="3">Transcriptional regulator</fullName>
    </recommendedName>
</protein>
<proteinExistence type="predicted"/>
<accession>A0ABW2P720</accession>
<reference evidence="2" key="1">
    <citation type="journal article" date="2019" name="Int. J. Syst. Evol. Microbiol.">
        <title>The Global Catalogue of Microorganisms (GCM) 10K type strain sequencing project: providing services to taxonomists for standard genome sequencing and annotation.</title>
        <authorList>
            <consortium name="The Broad Institute Genomics Platform"/>
            <consortium name="The Broad Institute Genome Sequencing Center for Infectious Disease"/>
            <person name="Wu L."/>
            <person name="Ma J."/>
        </authorList>
    </citation>
    <scope>NUCLEOTIDE SEQUENCE [LARGE SCALE GENOMIC DNA]</scope>
    <source>
        <strain evidence="2">CECT 7649</strain>
    </source>
</reference>